<sequence length="290" mass="31816">MRLHPIVDPRPRPLVRRLRHLVMGTPALSEAPWRSTFLSHVRQQDSPVFVLSSLHTADPSSSSPSAARRVTPRARTVVFRGMWAGLPVNPKNPAELNPDVYQTHLPTLTTDARMDKTPELMALSASAGQSGGGGPVEAVFWVAAVQTQWRLRGRAYVIGPDINSERAASVRDALTPYMRGTGAVGPWSWSRELTAHFGNLSPLMRGSFKNPPPGTPLGRKPGQEQGPSLGQKVDDLEDSVARSNFRVVVIVPDEVERLDLSDPENGRRWNYKAKDGTDGAGAWEVTELWP</sequence>
<accession>A0A9P8N0B3</accession>
<dbReference type="InterPro" id="IPR024624">
    <property type="entry name" value="Pyridox_Oxase_Alr4036_FMN-bd"/>
</dbReference>
<evidence type="ECO:0000313" key="3">
    <source>
        <dbReference type="EMBL" id="KAH0964540.1"/>
    </source>
</evidence>
<name>A0A9P8N0B3_9HYPO</name>
<dbReference type="EMBL" id="JAIZPD010000004">
    <property type="protein sequence ID" value="KAH0964540.1"/>
    <property type="molecule type" value="Genomic_DNA"/>
</dbReference>
<dbReference type="OrthoDB" id="5394411at2759"/>
<dbReference type="GO" id="GO:0010181">
    <property type="term" value="F:FMN binding"/>
    <property type="evidence" value="ECO:0007669"/>
    <property type="project" value="InterPro"/>
</dbReference>
<dbReference type="Pfam" id="PF12766">
    <property type="entry name" value="Pyridox_oxase_2"/>
    <property type="match status" value="1"/>
</dbReference>
<reference evidence="3" key="1">
    <citation type="submission" date="2021-09" db="EMBL/GenBank/DDBJ databases">
        <title>A high-quality genome of the endoparasitic fungus Hirsutella rhossiliensis with a comparison of Hirsutella genomes reveals transposable elements contributing to genome size variation.</title>
        <authorList>
            <person name="Lin R."/>
            <person name="Jiao Y."/>
            <person name="Sun X."/>
            <person name="Ling J."/>
            <person name="Xie B."/>
            <person name="Cheng X."/>
        </authorList>
    </citation>
    <scope>NUCLEOTIDE SEQUENCE</scope>
    <source>
        <strain evidence="3">HR02</strain>
    </source>
</reference>
<dbReference type="PANTHER" id="PTHR28243:SF1">
    <property type="entry name" value="PYRIDOXAMINE 5'-PHOSPHATE OXIDASE ALR4036 FAMILY FMN-BINDING DOMAIN-CONTAINING PROTEIN"/>
    <property type="match status" value="1"/>
</dbReference>
<dbReference type="GeneID" id="68354097"/>
<dbReference type="InterPro" id="IPR012349">
    <property type="entry name" value="Split_barrel_FMN-bd"/>
</dbReference>
<evidence type="ECO:0000313" key="4">
    <source>
        <dbReference type="Proteomes" id="UP000824596"/>
    </source>
</evidence>
<dbReference type="AlphaFoldDB" id="A0A9P8N0B3"/>
<dbReference type="Gene3D" id="2.30.110.10">
    <property type="entry name" value="Electron Transport, Fmn-binding Protein, Chain A"/>
    <property type="match status" value="1"/>
</dbReference>
<keyword evidence="4" id="KW-1185">Reference proteome</keyword>
<proteinExistence type="predicted"/>
<evidence type="ECO:0000256" key="1">
    <source>
        <dbReference type="SAM" id="MobiDB-lite"/>
    </source>
</evidence>
<feature type="region of interest" description="Disordered" evidence="1">
    <location>
        <begin position="203"/>
        <end position="231"/>
    </location>
</feature>
<dbReference type="Proteomes" id="UP000824596">
    <property type="component" value="Unassembled WGS sequence"/>
</dbReference>
<protein>
    <submittedName>
        <fullName evidence="3">Pyridoxamine 5'-phosphate oxidase domain-containing protein</fullName>
    </submittedName>
</protein>
<organism evidence="3 4">
    <name type="scientific">Hirsutella rhossiliensis</name>
    <dbReference type="NCBI Taxonomy" id="111463"/>
    <lineage>
        <taxon>Eukaryota</taxon>
        <taxon>Fungi</taxon>
        <taxon>Dikarya</taxon>
        <taxon>Ascomycota</taxon>
        <taxon>Pezizomycotina</taxon>
        <taxon>Sordariomycetes</taxon>
        <taxon>Hypocreomycetidae</taxon>
        <taxon>Hypocreales</taxon>
        <taxon>Ophiocordycipitaceae</taxon>
        <taxon>Hirsutella</taxon>
    </lineage>
</organism>
<dbReference type="SUPFAM" id="SSF50475">
    <property type="entry name" value="FMN-binding split barrel"/>
    <property type="match status" value="1"/>
</dbReference>
<feature type="domain" description="Pyridoxamine 5'-phosphate oxidase Alr4036 family FMN-binding" evidence="2">
    <location>
        <begin position="31"/>
        <end position="158"/>
    </location>
</feature>
<dbReference type="RefSeq" id="XP_044722053.1">
    <property type="nucleotide sequence ID" value="XM_044863439.1"/>
</dbReference>
<comment type="caution">
    <text evidence="3">The sequence shown here is derived from an EMBL/GenBank/DDBJ whole genome shotgun (WGS) entry which is preliminary data.</text>
</comment>
<dbReference type="PANTHER" id="PTHR28243">
    <property type="entry name" value="AGL049CP"/>
    <property type="match status" value="1"/>
</dbReference>
<gene>
    <name evidence="3" type="ORF">HRG_04968</name>
</gene>
<evidence type="ECO:0000259" key="2">
    <source>
        <dbReference type="Pfam" id="PF12766"/>
    </source>
</evidence>